<name>A0A5Q0QBW3_9SPHI</name>
<protein>
    <submittedName>
        <fullName evidence="1">Uncharacterized protein</fullName>
    </submittedName>
</protein>
<sequence length="92" mass="10285">MHWWFSDVSINKRVVIITELKYASKDVPAGADNDWAQIYKFENDWFIIEKLDNRKIKVSLKANPDAAAREMSFGATVGNAGAGITILQAGKK</sequence>
<dbReference type="EMBL" id="CP045652">
    <property type="protein sequence ID" value="QGA25178.1"/>
    <property type="molecule type" value="Genomic_DNA"/>
</dbReference>
<dbReference type="RefSeq" id="WP_153509500.1">
    <property type="nucleotide sequence ID" value="NZ_CP045652.1"/>
</dbReference>
<gene>
    <name evidence="1" type="ORF">GFH32_02095</name>
</gene>
<proteinExistence type="predicted"/>
<dbReference type="KEGG" id="sphe:GFH32_02095"/>
<organism evidence="1 2">
    <name type="scientific">Sphingobacterium zhuxiongii</name>
    <dbReference type="NCBI Taxonomy" id="2662364"/>
    <lineage>
        <taxon>Bacteria</taxon>
        <taxon>Pseudomonadati</taxon>
        <taxon>Bacteroidota</taxon>
        <taxon>Sphingobacteriia</taxon>
        <taxon>Sphingobacteriales</taxon>
        <taxon>Sphingobacteriaceae</taxon>
        <taxon>Sphingobacterium</taxon>
    </lineage>
</organism>
<dbReference type="AlphaFoldDB" id="A0A5Q0QBW3"/>
<keyword evidence="2" id="KW-1185">Reference proteome</keyword>
<dbReference type="Proteomes" id="UP000326921">
    <property type="component" value="Chromosome"/>
</dbReference>
<reference evidence="1 2" key="1">
    <citation type="submission" date="2019-10" db="EMBL/GenBank/DDBJ databases">
        <authorList>
            <person name="Dong K."/>
        </authorList>
    </citation>
    <scope>NUCLEOTIDE SEQUENCE [LARGE SCALE GENOMIC DNA]</scope>
    <source>
        <strain evidence="2">dk4302</strain>
    </source>
</reference>
<evidence type="ECO:0000313" key="1">
    <source>
        <dbReference type="EMBL" id="QGA25178.1"/>
    </source>
</evidence>
<accession>A0A5Q0QBW3</accession>
<evidence type="ECO:0000313" key="2">
    <source>
        <dbReference type="Proteomes" id="UP000326921"/>
    </source>
</evidence>